<dbReference type="EMBL" id="PFFO01000184">
    <property type="protein sequence ID" value="PIW06801.1"/>
    <property type="molecule type" value="Genomic_DNA"/>
</dbReference>
<accession>A0A2M7FM90</accession>
<sequence>MSSVASGITGASPIWARTMKSLVKDHPPLPFSVPSNMIAVNLSCTEKPRYEYFIKGTAPKINCAELDGTLLPTADSTSR</sequence>
<evidence type="ECO:0000313" key="2">
    <source>
        <dbReference type="Proteomes" id="UP000230556"/>
    </source>
</evidence>
<dbReference type="InterPro" id="IPR012338">
    <property type="entry name" value="Beta-lactam/transpept-like"/>
</dbReference>
<dbReference type="Proteomes" id="UP000230556">
    <property type="component" value="Unassembled WGS sequence"/>
</dbReference>
<name>A0A2M7FM90_9BACT</name>
<dbReference type="AlphaFoldDB" id="A0A2M7FM90"/>
<evidence type="ECO:0000313" key="1">
    <source>
        <dbReference type="EMBL" id="PIW06801.1"/>
    </source>
</evidence>
<proteinExistence type="predicted"/>
<reference evidence="2" key="1">
    <citation type="submission" date="2017-09" db="EMBL/GenBank/DDBJ databases">
        <title>Depth-based differentiation of microbial function through sediment-hosted aquifers and enrichment of novel symbionts in the deep terrestrial subsurface.</title>
        <authorList>
            <person name="Probst A.J."/>
            <person name="Ladd B."/>
            <person name="Jarett J.K."/>
            <person name="Geller-Mcgrath D.E."/>
            <person name="Sieber C.M.K."/>
            <person name="Emerson J.B."/>
            <person name="Anantharaman K."/>
            <person name="Thomas B.C."/>
            <person name="Malmstrom R."/>
            <person name="Stieglmeier M."/>
            <person name="Klingl A."/>
            <person name="Woyke T."/>
            <person name="Ryan C.M."/>
            <person name="Banfield J.F."/>
        </authorList>
    </citation>
    <scope>NUCLEOTIDE SEQUENCE [LARGE SCALE GENOMIC DNA]</scope>
</reference>
<dbReference type="SUPFAM" id="SSF56601">
    <property type="entry name" value="beta-lactamase/transpeptidase-like"/>
    <property type="match status" value="1"/>
</dbReference>
<organism evidence="1 2">
    <name type="scientific">Candidatus Collierbacteria bacterium CG17_big_fil_post_rev_8_21_14_2_50_45_7</name>
    <dbReference type="NCBI Taxonomy" id="1974536"/>
    <lineage>
        <taxon>Bacteria</taxon>
        <taxon>Candidatus Collieribacteriota</taxon>
    </lineage>
</organism>
<dbReference type="Gene3D" id="3.40.710.10">
    <property type="entry name" value="DD-peptidase/beta-lactamase superfamily"/>
    <property type="match status" value="1"/>
</dbReference>
<comment type="caution">
    <text evidence="1">The sequence shown here is derived from an EMBL/GenBank/DDBJ whole genome shotgun (WGS) entry which is preliminary data.</text>
</comment>
<protein>
    <recommendedName>
        <fullName evidence="3">Penicillin-binding protein transpeptidase domain-containing protein</fullName>
    </recommendedName>
</protein>
<gene>
    <name evidence="1" type="ORF">COW38_04195</name>
</gene>
<evidence type="ECO:0008006" key="3">
    <source>
        <dbReference type="Google" id="ProtNLM"/>
    </source>
</evidence>